<dbReference type="PANTHER" id="PTHR44835">
    <property type="entry name" value="UDP-N-ACETYLGLUCOSAMINE--PEPTIDE N-ACETYLGLUCOSAMINYLTRANSFERASE SPINDLY-RELATED"/>
    <property type="match status" value="1"/>
</dbReference>
<gene>
    <name evidence="9" type="ORF">QWZ14_20120</name>
</gene>
<dbReference type="RefSeq" id="WP_290318638.1">
    <property type="nucleotide sequence ID" value="NZ_JAUFPN010000180.1"/>
</dbReference>
<evidence type="ECO:0000256" key="1">
    <source>
        <dbReference type="ARBA" id="ARBA00004922"/>
    </source>
</evidence>
<dbReference type="EC" id="2.4.1.255" evidence="3"/>
<dbReference type="InterPro" id="IPR011990">
    <property type="entry name" value="TPR-like_helical_dom_sf"/>
</dbReference>
<dbReference type="SUPFAM" id="SSF48452">
    <property type="entry name" value="TPR-like"/>
    <property type="match status" value="2"/>
</dbReference>
<organism evidence="9 10">
    <name type="scientific">Paeniroseomonas aquatica</name>
    <dbReference type="NCBI Taxonomy" id="373043"/>
    <lineage>
        <taxon>Bacteria</taxon>
        <taxon>Pseudomonadati</taxon>
        <taxon>Pseudomonadota</taxon>
        <taxon>Alphaproteobacteria</taxon>
        <taxon>Acetobacterales</taxon>
        <taxon>Acetobacteraceae</taxon>
        <taxon>Paeniroseomonas</taxon>
    </lineage>
</organism>
<dbReference type="Gene3D" id="3.40.50.2000">
    <property type="entry name" value="Glycogen Phosphorylase B"/>
    <property type="match status" value="1"/>
</dbReference>
<evidence type="ECO:0000256" key="4">
    <source>
        <dbReference type="ARBA" id="ARBA00022676"/>
    </source>
</evidence>
<comment type="caution">
    <text evidence="9">The sequence shown here is derived from an EMBL/GenBank/DDBJ whole genome shotgun (WGS) entry which is preliminary data.</text>
</comment>
<evidence type="ECO:0000256" key="5">
    <source>
        <dbReference type="ARBA" id="ARBA00022679"/>
    </source>
</evidence>
<keyword evidence="6" id="KW-0677">Repeat</keyword>
<dbReference type="InterPro" id="IPR019734">
    <property type="entry name" value="TPR_rpt"/>
</dbReference>
<dbReference type="Pfam" id="PF13844">
    <property type="entry name" value="Glyco_transf_41"/>
    <property type="match status" value="2"/>
</dbReference>
<dbReference type="SUPFAM" id="SSF53756">
    <property type="entry name" value="UDP-Glycosyltransferase/glycogen phosphorylase"/>
    <property type="match status" value="1"/>
</dbReference>
<feature type="domain" description="O-GlcNAc transferase C-terminal" evidence="8">
    <location>
        <begin position="557"/>
        <end position="734"/>
    </location>
</feature>
<evidence type="ECO:0000256" key="7">
    <source>
        <dbReference type="ARBA" id="ARBA00022803"/>
    </source>
</evidence>
<dbReference type="InterPro" id="IPR051939">
    <property type="entry name" value="Glycosyltr_41/O-GlcNAc_trsf"/>
</dbReference>
<evidence type="ECO:0000256" key="3">
    <source>
        <dbReference type="ARBA" id="ARBA00011970"/>
    </source>
</evidence>
<evidence type="ECO:0000256" key="6">
    <source>
        <dbReference type="ARBA" id="ARBA00022737"/>
    </source>
</evidence>
<name>A0ABT8AA32_9PROT</name>
<dbReference type="Pfam" id="PF14559">
    <property type="entry name" value="TPR_19"/>
    <property type="match status" value="1"/>
</dbReference>
<keyword evidence="10" id="KW-1185">Reference proteome</keyword>
<evidence type="ECO:0000256" key="2">
    <source>
        <dbReference type="ARBA" id="ARBA00005386"/>
    </source>
</evidence>
<dbReference type="PANTHER" id="PTHR44835:SF1">
    <property type="entry name" value="PROTEIN O-GLCNAC TRANSFERASE"/>
    <property type="match status" value="1"/>
</dbReference>
<dbReference type="Gene3D" id="1.25.40.10">
    <property type="entry name" value="Tetratricopeptide repeat domain"/>
    <property type="match status" value="2"/>
</dbReference>
<comment type="similarity">
    <text evidence="2">Belongs to the glycosyltransferase 41 family. O-GlcNAc transferase subfamily.</text>
</comment>
<proteinExistence type="inferred from homology"/>
<dbReference type="Gene3D" id="3.40.50.11380">
    <property type="match status" value="1"/>
</dbReference>
<dbReference type="SMART" id="SM00028">
    <property type="entry name" value="TPR"/>
    <property type="match status" value="4"/>
</dbReference>
<dbReference type="InterPro" id="IPR029489">
    <property type="entry name" value="OGT/SEC/SPY_C"/>
</dbReference>
<keyword evidence="4" id="KW-0328">Glycosyltransferase</keyword>
<dbReference type="Proteomes" id="UP001529369">
    <property type="component" value="Unassembled WGS sequence"/>
</dbReference>
<dbReference type="EMBL" id="JAUFPN010000180">
    <property type="protein sequence ID" value="MDN3566687.1"/>
    <property type="molecule type" value="Genomic_DNA"/>
</dbReference>
<feature type="domain" description="O-GlcNAc transferase C-terminal" evidence="8">
    <location>
        <begin position="385"/>
        <end position="536"/>
    </location>
</feature>
<evidence type="ECO:0000259" key="8">
    <source>
        <dbReference type="Pfam" id="PF13844"/>
    </source>
</evidence>
<accession>A0ABT8AA32</accession>
<protein>
    <recommendedName>
        <fullName evidence="3">protein O-GlcNAc transferase</fullName>
        <ecNumber evidence="3">2.4.1.255</ecNumber>
    </recommendedName>
</protein>
<evidence type="ECO:0000313" key="9">
    <source>
        <dbReference type="EMBL" id="MDN3566687.1"/>
    </source>
</evidence>
<keyword evidence="7" id="KW-0802">TPR repeat</keyword>
<sequence length="750" mass="76980">MTAEAYRAGLEALGAGQPARAVPLLTEALGDPERGGYAALNLGMALQALGRLAAAVPPLQQAMAALPDHAEPPFRLGTIAGLRNDAAAAAALFRSSLARDPAHVPALAALAALAEEAGDTGEARALLARAQDCDPAEPELALALARLDLGQGEAAAAAGGAGAVLARRPAHAAAARLLAEALQAELGSEAALERVAAGAAADPFAAGWPLAAAWLLEAAGQPEAALAELRLAAQLAPGQADVLAALGHALAGLDRHVEAEAILRQAIAARPGDLDLRNRLATVLWKGNRLSAMLEVLEAAVADFGPHATLLLNQALALNAIGEQEAGLAAAEAAIPGGGIAALVNRIAVLPYHPVAGTALRLREAAEAIGAALRPVPPLVRGRRPQGGALRLGLLSGGLGQHPVGWLTLAGLEALPEAGFTLVAYSLKPRTDPLARRFQARCAQWHEVGALDDAAIAARIAADGIDILLELGGYGEGGRPFVLQHRPAPLQVKWVGAQFASLGLAACDGMLTDRWETPPGAEAFYTEQLLRLPDGYVCYLPPPYAPPVGPLPALAGAGVTFGCFNNLAKLTAPVLAAWAAILAALPEACLILRTHALGEAATRDRTARRLAAAGLPPDRVALEGGLPHRRLIEAYGGIDIALDPFPYTGGLTVCEALWMGVPVVAMAGDSFCARHALSHLSNLGLGDWVAGDHAGYVAQAIARARDIPALAALRQGLRARMAQSPLTDAPRFGRNLAGLLRQAWIAVPEA</sequence>
<comment type="pathway">
    <text evidence="1">Protein modification; protein glycosylation.</text>
</comment>
<keyword evidence="5" id="KW-0808">Transferase</keyword>
<reference evidence="10" key="1">
    <citation type="journal article" date="2019" name="Int. J. Syst. Evol. Microbiol.">
        <title>The Global Catalogue of Microorganisms (GCM) 10K type strain sequencing project: providing services to taxonomists for standard genome sequencing and annotation.</title>
        <authorList>
            <consortium name="The Broad Institute Genomics Platform"/>
            <consortium name="The Broad Institute Genome Sequencing Center for Infectious Disease"/>
            <person name="Wu L."/>
            <person name="Ma J."/>
        </authorList>
    </citation>
    <scope>NUCLEOTIDE SEQUENCE [LARGE SCALE GENOMIC DNA]</scope>
    <source>
        <strain evidence="10">CECT 7131</strain>
    </source>
</reference>
<evidence type="ECO:0000313" key="10">
    <source>
        <dbReference type="Proteomes" id="UP001529369"/>
    </source>
</evidence>